<dbReference type="Pfam" id="PF13629">
    <property type="entry name" value="T2SS-T3SS_pil_N"/>
    <property type="match status" value="1"/>
</dbReference>
<feature type="chain" id="PRO_5015475501" evidence="1">
    <location>
        <begin position="25"/>
        <end position="155"/>
    </location>
</feature>
<evidence type="ECO:0000313" key="3">
    <source>
        <dbReference type="EMBL" id="PTW62705.1"/>
    </source>
</evidence>
<dbReference type="EMBL" id="QAYG01000001">
    <property type="protein sequence ID" value="PTW62705.1"/>
    <property type="molecule type" value="Genomic_DNA"/>
</dbReference>
<sequence>MRCTHLRILPVVGILLAAALPAWADGVVSVVTDRAKVFRIDEPADTIIVGNPAIADVTMHDRTTLVITGKSFGSTNLVILNKAGDPIIDEVIQVEPQASSVVTVTRAGASYSYGCSPICKPYPSIGDSKEFFDDTYAQIGKRRALSEGGGAAADQ</sequence>
<dbReference type="RefSeq" id="WP_107988238.1">
    <property type="nucleotide sequence ID" value="NZ_QAYG01000001.1"/>
</dbReference>
<dbReference type="Proteomes" id="UP000244081">
    <property type="component" value="Unassembled WGS sequence"/>
</dbReference>
<keyword evidence="4" id="KW-1185">Reference proteome</keyword>
<proteinExistence type="predicted"/>
<evidence type="ECO:0000313" key="4">
    <source>
        <dbReference type="Proteomes" id="UP000244081"/>
    </source>
</evidence>
<evidence type="ECO:0000259" key="2">
    <source>
        <dbReference type="Pfam" id="PF13629"/>
    </source>
</evidence>
<feature type="signal peptide" evidence="1">
    <location>
        <begin position="1"/>
        <end position="24"/>
    </location>
</feature>
<dbReference type="InterPro" id="IPR032789">
    <property type="entry name" value="T2SS-T3SS_pil_N"/>
</dbReference>
<feature type="domain" description="Pilus formation protein N-terminal" evidence="2">
    <location>
        <begin position="27"/>
        <end position="94"/>
    </location>
</feature>
<gene>
    <name evidence="3" type="ORF">C8N35_101752</name>
</gene>
<organism evidence="3 4">
    <name type="scientific">Breoghania corrubedonensis</name>
    <dbReference type="NCBI Taxonomy" id="665038"/>
    <lineage>
        <taxon>Bacteria</taxon>
        <taxon>Pseudomonadati</taxon>
        <taxon>Pseudomonadota</taxon>
        <taxon>Alphaproteobacteria</taxon>
        <taxon>Hyphomicrobiales</taxon>
        <taxon>Stappiaceae</taxon>
        <taxon>Breoghania</taxon>
    </lineage>
</organism>
<dbReference type="AlphaFoldDB" id="A0A2T5VG26"/>
<evidence type="ECO:0000256" key="1">
    <source>
        <dbReference type="SAM" id="SignalP"/>
    </source>
</evidence>
<comment type="caution">
    <text evidence="3">The sequence shown here is derived from an EMBL/GenBank/DDBJ whole genome shotgun (WGS) entry which is preliminary data.</text>
</comment>
<reference evidence="3 4" key="1">
    <citation type="submission" date="2018-04" db="EMBL/GenBank/DDBJ databases">
        <title>Genomic Encyclopedia of Archaeal and Bacterial Type Strains, Phase II (KMG-II): from individual species to whole genera.</title>
        <authorList>
            <person name="Goeker M."/>
        </authorList>
    </citation>
    <scope>NUCLEOTIDE SEQUENCE [LARGE SCALE GENOMIC DNA]</scope>
    <source>
        <strain evidence="3 4">DSM 23382</strain>
    </source>
</reference>
<name>A0A2T5VG26_9HYPH</name>
<accession>A0A2T5VG26</accession>
<protein>
    <submittedName>
        <fullName evidence="3">Putative type II/III system pilus formation protein</fullName>
    </submittedName>
</protein>
<dbReference type="OrthoDB" id="9815749at2"/>
<keyword evidence="1" id="KW-0732">Signal</keyword>